<accession>A0ABV8IVQ6</accession>
<dbReference type="EMBL" id="JBHSBL010000013">
    <property type="protein sequence ID" value="MFC4065865.1"/>
    <property type="molecule type" value="Genomic_DNA"/>
</dbReference>
<organism evidence="2 3">
    <name type="scientific">Actinoplanes subglobosus</name>
    <dbReference type="NCBI Taxonomy" id="1547892"/>
    <lineage>
        <taxon>Bacteria</taxon>
        <taxon>Bacillati</taxon>
        <taxon>Actinomycetota</taxon>
        <taxon>Actinomycetes</taxon>
        <taxon>Micromonosporales</taxon>
        <taxon>Micromonosporaceae</taxon>
        <taxon>Actinoplanes</taxon>
    </lineage>
</organism>
<evidence type="ECO:0000313" key="2">
    <source>
        <dbReference type="EMBL" id="MFC4065865.1"/>
    </source>
</evidence>
<reference evidence="3" key="1">
    <citation type="journal article" date="2019" name="Int. J. Syst. Evol. Microbiol.">
        <title>The Global Catalogue of Microorganisms (GCM) 10K type strain sequencing project: providing services to taxonomists for standard genome sequencing and annotation.</title>
        <authorList>
            <consortium name="The Broad Institute Genomics Platform"/>
            <consortium name="The Broad Institute Genome Sequencing Center for Infectious Disease"/>
            <person name="Wu L."/>
            <person name="Ma J."/>
        </authorList>
    </citation>
    <scope>NUCLEOTIDE SEQUENCE [LARGE SCALE GENOMIC DNA]</scope>
    <source>
        <strain evidence="3">TBRC 5832</strain>
    </source>
</reference>
<feature type="chain" id="PRO_5046673763" evidence="1">
    <location>
        <begin position="27"/>
        <end position="340"/>
    </location>
</feature>
<gene>
    <name evidence="2" type="ORF">ACFO0C_13065</name>
</gene>
<proteinExistence type="predicted"/>
<protein>
    <submittedName>
        <fullName evidence="2">Uncharacterized protein</fullName>
    </submittedName>
</protein>
<dbReference type="RefSeq" id="WP_378066850.1">
    <property type="nucleotide sequence ID" value="NZ_JBHSBL010000013.1"/>
</dbReference>
<sequence length="340" mass="36414">MNRRGVFSAAAAVAVGALVAPSAARAAALPPTPTLVADPAEADREMLRWILAHDPRAAVQSAAQQALATDGATAFFASGFPAAASLAAQDRAAQVSHANQTAATYPAQTHPWVNAAARRAAAGTDAELAEFVATGFAAAKAKDDAAIAYDDGAAQVTPADRAFVKNLAATDPIDAVRERAAEVTTDADVAEFLRHGLSSAGRLDLDGFRTLYVTDELAKWREARANTGRAVEADQAARAGTLDPFYAARAWQTLTSRSGRQPSVWDTREPFTVTRSDLWTRTGYFAEDAFPHPLWESLAGDAADLRSRWHTEIANATGRYEWWSALMYYGQVSTEYWLRG</sequence>
<evidence type="ECO:0000313" key="3">
    <source>
        <dbReference type="Proteomes" id="UP001595867"/>
    </source>
</evidence>
<name>A0ABV8IVQ6_9ACTN</name>
<feature type="signal peptide" evidence="1">
    <location>
        <begin position="1"/>
        <end position="26"/>
    </location>
</feature>
<keyword evidence="1" id="KW-0732">Signal</keyword>
<keyword evidence="3" id="KW-1185">Reference proteome</keyword>
<comment type="caution">
    <text evidence="2">The sequence shown here is derived from an EMBL/GenBank/DDBJ whole genome shotgun (WGS) entry which is preliminary data.</text>
</comment>
<dbReference type="Proteomes" id="UP001595867">
    <property type="component" value="Unassembled WGS sequence"/>
</dbReference>
<evidence type="ECO:0000256" key="1">
    <source>
        <dbReference type="SAM" id="SignalP"/>
    </source>
</evidence>